<feature type="transmembrane region" description="Helical" evidence="6">
    <location>
        <begin position="62"/>
        <end position="85"/>
    </location>
</feature>
<evidence type="ECO:0000313" key="7">
    <source>
        <dbReference type="EMBL" id="SBT05941.1"/>
    </source>
</evidence>
<dbReference type="InterPro" id="IPR038730">
    <property type="entry name" value="HyfE-like"/>
</dbReference>
<comment type="subcellular location">
    <subcellularLocation>
        <location evidence="1">Cell membrane</location>
        <topology evidence="1">Multi-pass membrane protein</topology>
    </subcellularLocation>
</comment>
<evidence type="ECO:0000256" key="4">
    <source>
        <dbReference type="ARBA" id="ARBA00022989"/>
    </source>
</evidence>
<name>A0A1A8XMR4_9PROT</name>
<evidence type="ECO:0000256" key="5">
    <source>
        <dbReference type="ARBA" id="ARBA00023136"/>
    </source>
</evidence>
<dbReference type="EMBL" id="FLQX01000103">
    <property type="protein sequence ID" value="SBT05941.1"/>
    <property type="molecule type" value="Genomic_DNA"/>
</dbReference>
<feature type="transmembrane region" description="Helical" evidence="6">
    <location>
        <begin position="12"/>
        <end position="28"/>
    </location>
</feature>
<evidence type="ECO:0000256" key="2">
    <source>
        <dbReference type="ARBA" id="ARBA00022475"/>
    </source>
</evidence>
<proteinExistence type="predicted"/>
<feature type="transmembrane region" description="Helical" evidence="6">
    <location>
        <begin position="184"/>
        <end position="202"/>
    </location>
</feature>
<keyword evidence="8" id="KW-1185">Reference proteome</keyword>
<evidence type="ECO:0000313" key="8">
    <source>
        <dbReference type="Proteomes" id="UP000199169"/>
    </source>
</evidence>
<dbReference type="PANTHER" id="PTHR38601:SF1">
    <property type="entry name" value="HYDROGENASE-4 COMPONENT E"/>
    <property type="match status" value="1"/>
</dbReference>
<evidence type="ECO:0000256" key="6">
    <source>
        <dbReference type="SAM" id="Phobius"/>
    </source>
</evidence>
<dbReference type="Proteomes" id="UP000199169">
    <property type="component" value="Unassembled WGS sequence"/>
</dbReference>
<organism evidence="7 8">
    <name type="scientific">Candidatus Accumulibacter aalborgensis</name>
    <dbReference type="NCBI Taxonomy" id="1860102"/>
    <lineage>
        <taxon>Bacteria</taxon>
        <taxon>Pseudomonadati</taxon>
        <taxon>Pseudomonadota</taxon>
        <taxon>Betaproteobacteria</taxon>
        <taxon>Candidatus Accumulibacter</taxon>
    </lineage>
</organism>
<reference evidence="7 8" key="1">
    <citation type="submission" date="2016-06" db="EMBL/GenBank/DDBJ databases">
        <authorList>
            <person name="Kjaerup R.B."/>
            <person name="Dalgaard T.S."/>
            <person name="Juul-Madsen H.R."/>
        </authorList>
    </citation>
    <scope>NUCLEOTIDE SEQUENCE [LARGE SCALE GENOMIC DNA]</scope>
    <source>
        <strain evidence="7">3</strain>
    </source>
</reference>
<accession>A0A1A8XMR4</accession>
<sequence length="222" mass="24160">MTAMTELVGQLINLLASILLMLAFAMISQRRILSLIHLFTAQGAVLVAATVVVGYATQQPHLYLSAGITLLLKVILIPLLLHRVIARLDVRWDVETLINIPTTMIIGIALVIFAFDLALPISKLSVSVARGTLGIALACVLLSFLMMITRSKAVPQVIAFLSMENGLFFAATSATYGMPMVVELGIALDVLVGILILGVFMFQIREQFDSLDISHLEKLKED</sequence>
<evidence type="ECO:0000256" key="1">
    <source>
        <dbReference type="ARBA" id="ARBA00004651"/>
    </source>
</evidence>
<dbReference type="AlphaFoldDB" id="A0A1A8XMR4"/>
<dbReference type="PANTHER" id="PTHR38601">
    <property type="entry name" value="HYDROGENASE-4 COMPONENT E"/>
    <property type="match status" value="1"/>
</dbReference>
<keyword evidence="2" id="KW-1003">Cell membrane</keyword>
<feature type="transmembrane region" description="Helical" evidence="6">
    <location>
        <begin position="35"/>
        <end position="56"/>
    </location>
</feature>
<feature type="transmembrane region" description="Helical" evidence="6">
    <location>
        <begin position="97"/>
        <end position="115"/>
    </location>
</feature>
<keyword evidence="4 6" id="KW-1133">Transmembrane helix</keyword>
<dbReference type="STRING" id="1860102.ACCAA_280017"/>
<keyword evidence="3 6" id="KW-0812">Transmembrane</keyword>
<gene>
    <name evidence="7" type="ORF">ACCAA_280017</name>
</gene>
<protein>
    <submittedName>
        <fullName evidence="7">Hydrogenase 4 membrane component</fullName>
    </submittedName>
</protein>
<dbReference type="GO" id="GO:0005886">
    <property type="term" value="C:plasma membrane"/>
    <property type="evidence" value="ECO:0007669"/>
    <property type="project" value="UniProtKB-SubCell"/>
</dbReference>
<keyword evidence="5 6" id="KW-0472">Membrane</keyword>
<feature type="transmembrane region" description="Helical" evidence="6">
    <location>
        <begin position="127"/>
        <end position="145"/>
    </location>
</feature>
<evidence type="ECO:0000256" key="3">
    <source>
        <dbReference type="ARBA" id="ARBA00022692"/>
    </source>
</evidence>